<reference evidence="2 3" key="1">
    <citation type="journal article" date="2013" name="Nature">
        <title>Anaerobic oxidation of methane coupled to nitrate reduction in a novel archaeal lineage.</title>
        <authorList>
            <person name="Haroon M.F."/>
            <person name="Hu S."/>
            <person name="Shi Y."/>
            <person name="Imelfort M."/>
            <person name="Keller J."/>
            <person name="Hugenholtz P."/>
            <person name="Yuan Z."/>
            <person name="Tyson G.W."/>
        </authorList>
    </citation>
    <scope>NUCLEOTIDE SEQUENCE [LARGE SCALE GENOMIC DNA]</scope>
    <source>
        <strain evidence="2 3">ANME-2d</strain>
    </source>
</reference>
<gene>
    <name evidence="2" type="ORF">ANME2D_02457</name>
</gene>
<keyword evidence="1" id="KW-0812">Transmembrane</keyword>
<name>A0A062UW63_9EURY</name>
<proteinExistence type="predicted"/>
<evidence type="ECO:0000313" key="2">
    <source>
        <dbReference type="EMBL" id="KCZ71256.1"/>
    </source>
</evidence>
<dbReference type="Proteomes" id="UP000027153">
    <property type="component" value="Unassembled WGS sequence"/>
</dbReference>
<evidence type="ECO:0000313" key="3">
    <source>
        <dbReference type="Proteomes" id="UP000027153"/>
    </source>
</evidence>
<comment type="caution">
    <text evidence="2">The sequence shown here is derived from an EMBL/GenBank/DDBJ whole genome shotgun (WGS) entry which is preliminary data.</text>
</comment>
<evidence type="ECO:0000256" key="1">
    <source>
        <dbReference type="SAM" id="Phobius"/>
    </source>
</evidence>
<accession>A0A062UW63</accession>
<dbReference type="AlphaFoldDB" id="A0A062UW63"/>
<keyword evidence="1" id="KW-1133">Transmembrane helix</keyword>
<dbReference type="EMBL" id="JMIY01000006">
    <property type="protein sequence ID" value="KCZ71256.1"/>
    <property type="molecule type" value="Genomic_DNA"/>
</dbReference>
<organism evidence="2 3">
    <name type="scientific">Candidatus Methanoperedens nitratireducens</name>
    <dbReference type="NCBI Taxonomy" id="1392998"/>
    <lineage>
        <taxon>Archaea</taxon>
        <taxon>Methanobacteriati</taxon>
        <taxon>Methanobacteriota</taxon>
        <taxon>Stenosarchaea group</taxon>
        <taxon>Methanomicrobia</taxon>
        <taxon>Methanosarcinales</taxon>
        <taxon>ANME-2 cluster</taxon>
        <taxon>Candidatus Methanoperedentaceae</taxon>
        <taxon>Candidatus Methanoperedens</taxon>
    </lineage>
</organism>
<feature type="transmembrane region" description="Helical" evidence="1">
    <location>
        <begin position="6"/>
        <end position="23"/>
    </location>
</feature>
<keyword evidence="3" id="KW-1185">Reference proteome</keyword>
<sequence length="166" mass="19494">MDNKQVSIIAVIALAFLAGLYLLTPETRNIAVSIRYQDPVYETRTIAVSVPYQEAVYGTFYYGKLEDTGLTTYTWTIDRATDYSKEYTGKDFWGSPEYTFKVCWGSQCTNYPQINTWSISPKTEITGYETKYKTEYQKETYLARYETKYRTEYKDITKTKLEWIFS</sequence>
<keyword evidence="1" id="KW-0472">Membrane</keyword>
<dbReference type="RefSeq" id="WP_048092011.1">
    <property type="nucleotide sequence ID" value="NZ_JMIY01000006.1"/>
</dbReference>
<protein>
    <submittedName>
        <fullName evidence="2">Uncharacterized protein</fullName>
    </submittedName>
</protein>